<dbReference type="InterPro" id="IPR007751">
    <property type="entry name" value="DUF676_lipase-like"/>
</dbReference>
<evidence type="ECO:0000313" key="14">
    <source>
        <dbReference type="Proteomes" id="UP000240760"/>
    </source>
</evidence>
<feature type="compositionally biased region" description="Polar residues" evidence="10">
    <location>
        <begin position="1396"/>
        <end position="1428"/>
    </location>
</feature>
<evidence type="ECO:0000256" key="7">
    <source>
        <dbReference type="ARBA" id="ARBA00022989"/>
    </source>
</evidence>
<evidence type="ECO:0000256" key="11">
    <source>
        <dbReference type="SAM" id="Phobius"/>
    </source>
</evidence>
<feature type="transmembrane region" description="Helical" evidence="11">
    <location>
        <begin position="2041"/>
        <end position="2067"/>
    </location>
</feature>
<feature type="region of interest" description="Disordered" evidence="10">
    <location>
        <begin position="121"/>
        <end position="183"/>
    </location>
</feature>
<dbReference type="SUPFAM" id="SSF53474">
    <property type="entry name" value="alpha/beta-Hydrolases"/>
    <property type="match status" value="1"/>
</dbReference>
<feature type="region of interest" description="Disordered" evidence="10">
    <location>
        <begin position="1"/>
        <end position="59"/>
    </location>
</feature>
<feature type="compositionally biased region" description="Polar residues" evidence="10">
    <location>
        <begin position="395"/>
        <end position="416"/>
    </location>
</feature>
<dbReference type="InterPro" id="IPR029058">
    <property type="entry name" value="AB_hydrolase_fold"/>
</dbReference>
<comment type="subcellular location">
    <subcellularLocation>
        <location evidence="3">Endoplasmic reticulum</location>
    </subcellularLocation>
    <subcellularLocation>
        <location evidence="1">Membrane</location>
        <topology evidence="1">Multi-pass membrane protein</topology>
    </subcellularLocation>
    <subcellularLocation>
        <location evidence="2">Mitochondrion</location>
    </subcellularLocation>
</comment>
<dbReference type="InterPro" id="IPR002523">
    <property type="entry name" value="MgTranspt_CorA/ZnTranspt_ZntB"/>
</dbReference>
<dbReference type="GO" id="GO:0005739">
    <property type="term" value="C:mitochondrion"/>
    <property type="evidence" value="ECO:0007669"/>
    <property type="project" value="UniProtKB-SubCell"/>
</dbReference>
<dbReference type="GO" id="GO:0046873">
    <property type="term" value="F:metal ion transmembrane transporter activity"/>
    <property type="evidence" value="ECO:0007669"/>
    <property type="project" value="InterPro"/>
</dbReference>
<evidence type="ECO:0000313" key="13">
    <source>
        <dbReference type="EMBL" id="PTB78704.1"/>
    </source>
</evidence>
<dbReference type="EMBL" id="KZ679129">
    <property type="protein sequence ID" value="PTB78704.1"/>
    <property type="molecule type" value="Genomic_DNA"/>
</dbReference>
<dbReference type="Proteomes" id="UP000240760">
    <property type="component" value="Unassembled WGS sequence"/>
</dbReference>
<dbReference type="SUPFAM" id="SSF144083">
    <property type="entry name" value="Magnesium transport protein CorA, transmembrane region"/>
    <property type="match status" value="1"/>
</dbReference>
<dbReference type="GO" id="GO:0016020">
    <property type="term" value="C:membrane"/>
    <property type="evidence" value="ECO:0007669"/>
    <property type="project" value="UniProtKB-SubCell"/>
</dbReference>
<evidence type="ECO:0000256" key="10">
    <source>
        <dbReference type="SAM" id="MobiDB-lite"/>
    </source>
</evidence>
<evidence type="ECO:0000256" key="4">
    <source>
        <dbReference type="ARBA" id="ARBA00007920"/>
    </source>
</evidence>
<feature type="region of interest" description="Disordered" evidence="10">
    <location>
        <begin position="2151"/>
        <end position="2174"/>
    </location>
</feature>
<dbReference type="Gene3D" id="1.20.58.340">
    <property type="entry name" value="Magnesium transport protein CorA, transmembrane region"/>
    <property type="match status" value="1"/>
</dbReference>
<evidence type="ECO:0000259" key="12">
    <source>
        <dbReference type="Pfam" id="PF05057"/>
    </source>
</evidence>
<evidence type="ECO:0000256" key="9">
    <source>
        <dbReference type="ARBA" id="ARBA00023136"/>
    </source>
</evidence>
<feature type="region of interest" description="Disordered" evidence="10">
    <location>
        <begin position="1396"/>
        <end position="1445"/>
    </location>
</feature>
<feature type="region of interest" description="Disordered" evidence="10">
    <location>
        <begin position="337"/>
        <end position="471"/>
    </location>
</feature>
<accession>A0A2T4CAZ6</accession>
<feature type="compositionally biased region" description="Low complexity" evidence="10">
    <location>
        <begin position="337"/>
        <end position="350"/>
    </location>
</feature>
<feature type="region of interest" description="Disordered" evidence="10">
    <location>
        <begin position="1685"/>
        <end position="1744"/>
    </location>
</feature>
<keyword evidence="6" id="KW-0256">Endoplasmic reticulum</keyword>
<comment type="similarity">
    <text evidence="4">Belongs to the putative lipase ROG1 family.</text>
</comment>
<feature type="compositionally biased region" description="Low complexity" evidence="10">
    <location>
        <begin position="212"/>
        <end position="228"/>
    </location>
</feature>
<proteinExistence type="inferred from homology"/>
<dbReference type="Gene3D" id="3.40.50.1820">
    <property type="entry name" value="alpha/beta hydrolase"/>
    <property type="match status" value="1"/>
</dbReference>
<evidence type="ECO:0000256" key="3">
    <source>
        <dbReference type="ARBA" id="ARBA00004240"/>
    </source>
</evidence>
<feature type="compositionally biased region" description="Low complexity" evidence="10">
    <location>
        <begin position="632"/>
        <end position="643"/>
    </location>
</feature>
<name>A0A2T4CAZ6_TRILO</name>
<feature type="compositionally biased region" description="Pro residues" evidence="10">
    <location>
        <begin position="1306"/>
        <end position="1315"/>
    </location>
</feature>
<dbReference type="PANTHER" id="PTHR48182">
    <property type="entry name" value="PROTEIN SERAC1"/>
    <property type="match status" value="1"/>
</dbReference>
<feature type="compositionally biased region" description="Basic and acidic residues" evidence="10">
    <location>
        <begin position="860"/>
        <end position="879"/>
    </location>
</feature>
<keyword evidence="5 11" id="KW-0812">Transmembrane</keyword>
<feature type="region of interest" description="Disordered" evidence="10">
    <location>
        <begin position="1295"/>
        <end position="1369"/>
    </location>
</feature>
<evidence type="ECO:0000256" key="2">
    <source>
        <dbReference type="ARBA" id="ARBA00004173"/>
    </source>
</evidence>
<feature type="region of interest" description="Disordered" evidence="10">
    <location>
        <begin position="1874"/>
        <end position="1895"/>
    </location>
</feature>
<feature type="compositionally biased region" description="Pro residues" evidence="10">
    <location>
        <begin position="149"/>
        <end position="158"/>
    </location>
</feature>
<feature type="transmembrane region" description="Helical" evidence="11">
    <location>
        <begin position="2008"/>
        <end position="2029"/>
    </location>
</feature>
<protein>
    <recommendedName>
        <fullName evidence="12">DUF676 domain-containing protein</fullName>
    </recommendedName>
</protein>
<feature type="domain" description="DUF676" evidence="12">
    <location>
        <begin position="977"/>
        <end position="1052"/>
    </location>
</feature>
<feature type="compositionally biased region" description="Basic residues" evidence="10">
    <location>
        <begin position="2162"/>
        <end position="2174"/>
    </location>
</feature>
<keyword evidence="14" id="KW-1185">Reference proteome</keyword>
<keyword evidence="8" id="KW-0496">Mitochondrion</keyword>
<dbReference type="InterPro" id="IPR052374">
    <property type="entry name" value="SERAC1"/>
</dbReference>
<organism evidence="13 14">
    <name type="scientific">Trichoderma longibrachiatum ATCC 18648</name>
    <dbReference type="NCBI Taxonomy" id="983965"/>
    <lineage>
        <taxon>Eukaryota</taxon>
        <taxon>Fungi</taxon>
        <taxon>Dikarya</taxon>
        <taxon>Ascomycota</taxon>
        <taxon>Pezizomycotina</taxon>
        <taxon>Sordariomycetes</taxon>
        <taxon>Hypocreomycetidae</taxon>
        <taxon>Hypocreales</taxon>
        <taxon>Hypocreaceae</taxon>
        <taxon>Trichoderma</taxon>
    </lineage>
</organism>
<feature type="region of interest" description="Disordered" evidence="10">
    <location>
        <begin position="604"/>
        <end position="644"/>
    </location>
</feature>
<feature type="region of interest" description="Disordered" evidence="10">
    <location>
        <begin position="201"/>
        <end position="228"/>
    </location>
</feature>
<feature type="region of interest" description="Disordered" evidence="10">
    <location>
        <begin position="803"/>
        <end position="879"/>
    </location>
</feature>
<dbReference type="GO" id="GO:0005783">
    <property type="term" value="C:endoplasmic reticulum"/>
    <property type="evidence" value="ECO:0007669"/>
    <property type="project" value="UniProtKB-SubCell"/>
</dbReference>
<reference evidence="13 14" key="1">
    <citation type="submission" date="2016-07" db="EMBL/GenBank/DDBJ databases">
        <title>Multiple horizontal gene transfer events from other fungi enriched the ability of initially mycotrophic Trichoderma (Ascomycota) to feed on dead plant biomass.</title>
        <authorList>
            <consortium name="DOE Joint Genome Institute"/>
            <person name="Aerts A."/>
            <person name="Atanasova L."/>
            <person name="Chenthamara K."/>
            <person name="Zhang J."/>
            <person name="Grujic M."/>
            <person name="Henrissat B."/>
            <person name="Kuo A."/>
            <person name="Salamov A."/>
            <person name="Lipzen A."/>
            <person name="Labutti K."/>
            <person name="Barry K."/>
            <person name="Miao Y."/>
            <person name="Rahimi M.J."/>
            <person name="Shen Q."/>
            <person name="Grigoriev I.V."/>
            <person name="Kubicek C.P."/>
            <person name="Druzhinina I.S."/>
        </authorList>
    </citation>
    <scope>NUCLEOTIDE SEQUENCE [LARGE SCALE GENOMIC DNA]</scope>
    <source>
        <strain evidence="13 14">ATCC 18648</strain>
    </source>
</reference>
<dbReference type="InterPro" id="IPR045863">
    <property type="entry name" value="CorA_TM1_TM2"/>
</dbReference>
<evidence type="ECO:0000256" key="5">
    <source>
        <dbReference type="ARBA" id="ARBA00022692"/>
    </source>
</evidence>
<dbReference type="Pfam" id="PF05057">
    <property type="entry name" value="DUF676"/>
    <property type="match status" value="1"/>
</dbReference>
<dbReference type="OrthoDB" id="361039at2759"/>
<feature type="compositionally biased region" description="Gly residues" evidence="10">
    <location>
        <begin position="1709"/>
        <end position="1719"/>
    </location>
</feature>
<dbReference type="Pfam" id="PF01544">
    <property type="entry name" value="CorA"/>
    <property type="match status" value="1"/>
</dbReference>
<evidence type="ECO:0000256" key="8">
    <source>
        <dbReference type="ARBA" id="ARBA00023128"/>
    </source>
</evidence>
<sequence>MASTADSAKAAHKVKRSGKSLYQKNSLGVWAQQSTGSRPTGQTADEARPPLVVSDINPPAVRHPHYVETPVPLPATLPMAMRTTAVFPPGTTFPTSTTTSSPGPAMQRDAFATDERIQKAQRDWERQQQQAFIETQVPIPEPSRRTPEPFRPLPPSPPGRAGLATPVRAESPETSQDSEGPLAAATDDMDRAKALPILAATTDANARDTRARPASSSTSVSSSASMSASASIISDLGDVIETEDDETIRVGLQTDAEGRSYYTYIDDDGNEQNTSNAPFPPGKERCENFVEGEKRPFICPVRDCRALAWSLKSMALHFHGKHHSGLFNDNGDGTISKRGSYGNNGSKNSSPGIIVSREALPPGAPPPATPSWKIRGKTSVKKSPLTPRASVPATAPQSVPESVPQSVPESVPQGASLSAPPPDSSKRSLRSDAGSNDAIYDRAAKRPKTATPVPLPTGISSALRPTPQSPPPMTDVLRYLHSHLSPTQQVPARPDVLALSKYRQARNVPGLWWEYHRGKTLDPLSYACILAYIVGRAEELNPCRRWKGISRLAEPCVALPLDLPAEAKATFSETETCIACQYQLCCYRLKNECEWGNSRGSESAAEEAVSQQNHEPAVANGHSDKMASNPDSSASLSAGQSSGFDSLTTQSEQYVAEYHHKQEPQIAALTSYRKVSPAEIEAVEKMESWEMAPGTTKEVETNSNAIFSNAYLASQSPIAVSPRLGLNVLCLKPGQSYHWPAEVSKMRTCFVCRGKISVKIGAGEPVKLGPIGGIYIRPGQECVVSNPFYLDAMIGCSEATAMAPGGSTTLQRSSRPRLGFRGTSPGRSQSLTVPRPVTPHRSRSARTFPPASILSDTDETELKPDDDGSDEKAQDGDGVEHLRFTLDPAGRLTHDQTGVDVVTVPCPGADALRSWNRDGLMGRYFGNLSMRDVEARSEAAAERRGPSWVREGIRREASRARILLYEHPRVREGTTLNSLAVALLEELRELRAAEGRGARPLLFIAHSIGGLVVKMALVKARTDPRYSDILHECYGVAFFGTPHQGSSYFAMQALAGSIQQLLQLSVPLPASLTDQLRMGNSLLLHVDEDFKLVSDDLRVWTLFETIDSRLSASSGDLYYTAPLTSPKSAILGMRQERIFPLQSDHANVASFGRHNSRSLNDFLKQLVKVIDKADSSARGDSNGGKWTLHLEQKVAVEVHGFFEEAGMGDGAVRAWSTRLPLKDFLNKGPEACLSERLNEVEIPPEEGRFLAVRGRTGLVDMEGPPIDVSFPPDPLTIKNALGIKQGEQVFHHQPVQPRGMFDEPPMMAPVPPSPLILPVDSPRSRPRMSTGSAPTAPVLRSDVVALASSPPSRPNSLPPRQSTPFHKPSPLLRASLEQELAIDRLSPPVRVRLGRNSFSRSMSLDSQTGAPTPTPRASISQRSRSTFHQGPHNDDGDDEGLDASPKLPESVIAVREMAKERRHRAATVDETAVVEDEGELVDDVVHGELMRPQAKARKFVWIHLPYNNPTWVTDILKTLQVSYQRDFSDLSNHDFWVRSHTRGRHSQHYAHFAKPGCYFTPPRSTSPRAHSVASSPHPMLGEEDQMSICLFLPYLHFDSYKRLIRRRELISKRLAHGRARPIPESVAKSDSLELQVIWEFLGHDPPINCRRTLDQFGYPSLRDTRSRDDDQMLYKLTKERYRDPSEYQGLFNQSTSDVGSGGSSNKSGSGSGSGSGGRSGASHASWPEKLAKEAEENGEEETEKDVLNGNVLMVDQLWLWTISTHTLLSFFPKRESDPLEGPLYQQADLRDSIFNDVNVDLTRICDTSLDLAALAAFHAVSVLLDRSSHPDLEVFRIFEEAISVLTEKLTTSLKEFRSEGFRDKAFDYEPVENKARSIRQRHQEEGRRAERENRDNTSALLELRDIEDELATLLSLFERQTRVIASMHGIYNRSEMQAHTVHGRKFLHEALKRLAEYSHTTEEMVKRVRNTRDEYDKLLQMMQRQAQVDEVRLSRLHADLASAQSRSVLIFTTFTVIFLPLQFFTGIFGMNTREWGGGDNLPLQTIGVIGIPASVVLIIVTLIVAWSTTARRFFKWIGRNYGWAMLWLYRTLGKPVGRTAMKVVARIRPARRQGVGRGEEREARRRLSTETSDFWERHRLERERGYRIPEVNRVPGVSRPRGGGRTRSRRTLGR</sequence>
<feature type="compositionally biased region" description="Polar residues" evidence="10">
    <location>
        <begin position="20"/>
        <end position="43"/>
    </location>
</feature>
<evidence type="ECO:0000256" key="6">
    <source>
        <dbReference type="ARBA" id="ARBA00022824"/>
    </source>
</evidence>
<evidence type="ECO:0000256" key="1">
    <source>
        <dbReference type="ARBA" id="ARBA00004141"/>
    </source>
</evidence>
<dbReference type="PANTHER" id="PTHR48182:SF2">
    <property type="entry name" value="PROTEIN SERAC1"/>
    <property type="match status" value="1"/>
</dbReference>
<keyword evidence="9 11" id="KW-0472">Membrane</keyword>
<keyword evidence="7 11" id="KW-1133">Transmembrane helix</keyword>
<gene>
    <name evidence="13" type="ORF">M440DRAFT_1373543</name>
</gene>